<evidence type="ECO:0000313" key="3">
    <source>
        <dbReference type="Proteomes" id="UP000578252"/>
    </source>
</evidence>
<feature type="domain" description="Helix-turn-helix" evidence="1">
    <location>
        <begin position="10"/>
        <end position="60"/>
    </location>
</feature>
<gene>
    <name evidence="2" type="ORF">HHJ78_02685</name>
</gene>
<sequence length="67" mass="7898">MKNTTKTRRWVSIKQAEQLTSYSRWTIYRAIKAGTLRATKPGGKGRYRIAENDLTDWIQQEEPAYTY</sequence>
<dbReference type="GO" id="GO:0003677">
    <property type="term" value="F:DNA binding"/>
    <property type="evidence" value="ECO:0007669"/>
    <property type="project" value="InterPro"/>
</dbReference>
<dbReference type="InterPro" id="IPR010093">
    <property type="entry name" value="SinI_DNA-bd"/>
</dbReference>
<organism evidence="2 3">
    <name type="scientific">Mobiluncus mulieris</name>
    <dbReference type="NCBI Taxonomy" id="2052"/>
    <lineage>
        <taxon>Bacteria</taxon>
        <taxon>Bacillati</taxon>
        <taxon>Actinomycetota</taxon>
        <taxon>Actinomycetes</taxon>
        <taxon>Actinomycetales</taxon>
        <taxon>Actinomycetaceae</taxon>
        <taxon>Mobiluncus</taxon>
    </lineage>
</organism>
<dbReference type="Pfam" id="PF12728">
    <property type="entry name" value="HTH_17"/>
    <property type="match status" value="1"/>
</dbReference>
<reference evidence="2 3" key="1">
    <citation type="submission" date="2020-04" db="EMBL/GenBank/DDBJ databases">
        <title>Antimicrobial susceptibility and clonality of vaginal-derived multi-drug resistant Mobiluncus isolates in China.</title>
        <authorList>
            <person name="Zhang X."/>
        </authorList>
    </citation>
    <scope>NUCLEOTIDE SEQUENCE [LARGE SCALE GENOMIC DNA]</scope>
    <source>
        <strain evidence="2 3">13</strain>
    </source>
</reference>
<comment type="caution">
    <text evidence="2">The sequence shown here is derived from an EMBL/GenBank/DDBJ whole genome shotgun (WGS) entry which is preliminary data.</text>
</comment>
<dbReference type="Proteomes" id="UP000578252">
    <property type="component" value="Unassembled WGS sequence"/>
</dbReference>
<protein>
    <submittedName>
        <fullName evidence="2">Helix-turn-helix domain-containing protein</fullName>
    </submittedName>
</protein>
<dbReference type="InterPro" id="IPR041657">
    <property type="entry name" value="HTH_17"/>
</dbReference>
<evidence type="ECO:0000313" key="2">
    <source>
        <dbReference type="EMBL" id="NMW64462.1"/>
    </source>
</evidence>
<dbReference type="InterPro" id="IPR009061">
    <property type="entry name" value="DNA-bd_dom_put_sf"/>
</dbReference>
<dbReference type="AlphaFoldDB" id="A0A7Y0U097"/>
<name>A0A7Y0U097_9ACTO</name>
<proteinExistence type="predicted"/>
<dbReference type="SUPFAM" id="SSF46955">
    <property type="entry name" value="Putative DNA-binding domain"/>
    <property type="match status" value="1"/>
</dbReference>
<dbReference type="EMBL" id="JABCUR010000002">
    <property type="protein sequence ID" value="NMW64462.1"/>
    <property type="molecule type" value="Genomic_DNA"/>
</dbReference>
<evidence type="ECO:0000259" key="1">
    <source>
        <dbReference type="Pfam" id="PF12728"/>
    </source>
</evidence>
<accession>A0A7Y0U097</accession>
<dbReference type="RefSeq" id="WP_169757000.1">
    <property type="nucleotide sequence ID" value="NZ_CAMUNX010000005.1"/>
</dbReference>
<dbReference type="NCBIfam" id="TIGR01764">
    <property type="entry name" value="excise"/>
    <property type="match status" value="1"/>
</dbReference>